<feature type="region of interest" description="Disordered" evidence="1">
    <location>
        <begin position="15"/>
        <end position="65"/>
    </location>
</feature>
<reference evidence="2" key="1">
    <citation type="submission" date="2015-11" db="EMBL/GenBank/DDBJ databases">
        <title>De novo transcriptome assembly of four potential Pierce s Disease insect vectors from Arizona vineyards.</title>
        <authorList>
            <person name="Tassone E.E."/>
        </authorList>
    </citation>
    <scope>NUCLEOTIDE SEQUENCE</scope>
</reference>
<protein>
    <submittedName>
        <fullName evidence="2">Uncharacterized protein</fullName>
    </submittedName>
</protein>
<feature type="non-terminal residue" evidence="2">
    <location>
        <position position="113"/>
    </location>
</feature>
<organism evidence="2">
    <name type="scientific">Cuerna arida</name>
    <dbReference type="NCBI Taxonomy" id="1464854"/>
    <lineage>
        <taxon>Eukaryota</taxon>
        <taxon>Metazoa</taxon>
        <taxon>Ecdysozoa</taxon>
        <taxon>Arthropoda</taxon>
        <taxon>Hexapoda</taxon>
        <taxon>Insecta</taxon>
        <taxon>Pterygota</taxon>
        <taxon>Neoptera</taxon>
        <taxon>Paraneoptera</taxon>
        <taxon>Hemiptera</taxon>
        <taxon>Auchenorrhyncha</taxon>
        <taxon>Membracoidea</taxon>
        <taxon>Cicadellidae</taxon>
        <taxon>Cicadellinae</taxon>
        <taxon>Proconiini</taxon>
        <taxon>Cuerna</taxon>
    </lineage>
</organism>
<feature type="non-terminal residue" evidence="2">
    <location>
        <position position="1"/>
    </location>
</feature>
<dbReference type="AlphaFoldDB" id="A0A1B6FFV6"/>
<feature type="region of interest" description="Disordered" evidence="1">
    <location>
        <begin position="84"/>
        <end position="113"/>
    </location>
</feature>
<proteinExistence type="predicted"/>
<dbReference type="EMBL" id="GECZ01020681">
    <property type="protein sequence ID" value="JAS49088.1"/>
    <property type="molecule type" value="Transcribed_RNA"/>
</dbReference>
<evidence type="ECO:0000313" key="2">
    <source>
        <dbReference type="EMBL" id="JAS49088.1"/>
    </source>
</evidence>
<sequence>VATVDEEAIYSLKPIPNVDRETGEPIVNAKPGSENTQGNCPAEESSDTATCSIPLGGSDQVPSANLDNNMTSFSFSVEEVSNQFGGNANSGMSELVPPNGTLAEQGKQTLPSE</sequence>
<evidence type="ECO:0000256" key="1">
    <source>
        <dbReference type="SAM" id="MobiDB-lite"/>
    </source>
</evidence>
<gene>
    <name evidence="2" type="ORF">g.49496</name>
</gene>
<accession>A0A1B6FFV6</accession>
<name>A0A1B6FFV6_9HEMI</name>